<reference evidence="1 2" key="1">
    <citation type="journal article" date="2015" name="Nature">
        <title>rRNA introns, odd ribosomes, and small enigmatic genomes across a large radiation of phyla.</title>
        <authorList>
            <person name="Brown C.T."/>
            <person name="Hug L.A."/>
            <person name="Thomas B.C."/>
            <person name="Sharon I."/>
            <person name="Castelle C.J."/>
            <person name="Singh A."/>
            <person name="Wilkins M.J."/>
            <person name="Williams K.H."/>
            <person name="Banfield J.F."/>
        </authorList>
    </citation>
    <scope>NUCLEOTIDE SEQUENCE [LARGE SCALE GENOMIC DNA]</scope>
</reference>
<organism evidence="1 2">
    <name type="scientific">Candidatus Azambacteria bacterium GW2011_GWA1_44_9</name>
    <dbReference type="NCBI Taxonomy" id="1618610"/>
    <lineage>
        <taxon>Bacteria</taxon>
        <taxon>Candidatus Azamiibacteriota</taxon>
    </lineage>
</organism>
<dbReference type="Proteomes" id="UP000034595">
    <property type="component" value="Unassembled WGS sequence"/>
</dbReference>
<dbReference type="PATRIC" id="fig|1618610.3.peg.31"/>
<gene>
    <name evidence="1" type="ORF">UW78_C0001G0031</name>
</gene>
<name>A0A0G1KFD8_9BACT</name>
<evidence type="ECO:0000313" key="1">
    <source>
        <dbReference type="EMBL" id="KKT82248.1"/>
    </source>
</evidence>
<protein>
    <submittedName>
        <fullName evidence="1">Uncharacterized protein</fullName>
    </submittedName>
</protein>
<comment type="caution">
    <text evidence="1">The sequence shown here is derived from an EMBL/GenBank/DDBJ whole genome shotgun (WGS) entry which is preliminary data.</text>
</comment>
<evidence type="ECO:0000313" key="2">
    <source>
        <dbReference type="Proteomes" id="UP000034595"/>
    </source>
</evidence>
<dbReference type="AlphaFoldDB" id="A0A0G1KFD8"/>
<sequence>MKIRTKRDCSKAAKLIGEEDITALIIAEAFGLSENEEVTKRKAMRLKLETATSQKELWEVLDESSRGSEIELEALKKLLENAHTQEERWAVLSETYASSEIKFKIVREIISHDTSQDELVRIYRENPLSELSEEALRKLCEIL</sequence>
<dbReference type="EMBL" id="LCJQ01000001">
    <property type="protein sequence ID" value="KKT82248.1"/>
    <property type="molecule type" value="Genomic_DNA"/>
</dbReference>
<proteinExistence type="predicted"/>
<accession>A0A0G1KFD8</accession>